<feature type="transmembrane region" description="Helical" evidence="6">
    <location>
        <begin position="128"/>
        <end position="148"/>
    </location>
</feature>
<evidence type="ECO:0000313" key="8">
    <source>
        <dbReference type="EMBL" id="QEH95420.1"/>
    </source>
</evidence>
<dbReference type="PANTHER" id="PTHR43124:SF3">
    <property type="entry name" value="CHLORAMPHENICOL EFFLUX PUMP RV0191"/>
    <property type="match status" value="1"/>
</dbReference>
<feature type="transmembrane region" description="Helical" evidence="6">
    <location>
        <begin position="318"/>
        <end position="343"/>
    </location>
</feature>
<dbReference type="Pfam" id="PF07690">
    <property type="entry name" value="MFS_1"/>
    <property type="match status" value="1"/>
</dbReference>
<dbReference type="AlphaFoldDB" id="A0AAP9JH29"/>
<feature type="transmembrane region" description="Helical" evidence="6">
    <location>
        <begin position="264"/>
        <end position="284"/>
    </location>
</feature>
<dbReference type="InterPro" id="IPR020846">
    <property type="entry name" value="MFS_dom"/>
</dbReference>
<evidence type="ECO:0000256" key="6">
    <source>
        <dbReference type="SAM" id="Phobius"/>
    </source>
</evidence>
<keyword evidence="3 6" id="KW-0812">Transmembrane</keyword>
<feature type="transmembrane region" description="Helical" evidence="6">
    <location>
        <begin position="100"/>
        <end position="122"/>
    </location>
</feature>
<feature type="transmembrane region" description="Helical" evidence="6">
    <location>
        <begin position="291"/>
        <end position="312"/>
    </location>
</feature>
<protein>
    <submittedName>
        <fullName evidence="8">MFS transporter</fullName>
    </submittedName>
</protein>
<evidence type="ECO:0000256" key="5">
    <source>
        <dbReference type="ARBA" id="ARBA00023136"/>
    </source>
</evidence>
<gene>
    <name evidence="8" type="ORF">FXF46_03490</name>
</gene>
<organism evidence="8 9">
    <name type="scientific">Gluconobacter thailandicus</name>
    <dbReference type="NCBI Taxonomy" id="257438"/>
    <lineage>
        <taxon>Bacteria</taxon>
        <taxon>Pseudomonadati</taxon>
        <taxon>Pseudomonadota</taxon>
        <taxon>Alphaproteobacteria</taxon>
        <taxon>Acetobacterales</taxon>
        <taxon>Acetobacteraceae</taxon>
        <taxon>Gluconobacter</taxon>
    </lineage>
</organism>
<dbReference type="PANTHER" id="PTHR43124">
    <property type="entry name" value="PURINE EFFLUX PUMP PBUE"/>
    <property type="match status" value="1"/>
</dbReference>
<dbReference type="GO" id="GO:0022857">
    <property type="term" value="F:transmembrane transporter activity"/>
    <property type="evidence" value="ECO:0007669"/>
    <property type="project" value="InterPro"/>
</dbReference>
<dbReference type="EMBL" id="CP043043">
    <property type="protein sequence ID" value="QEH95420.1"/>
    <property type="molecule type" value="Genomic_DNA"/>
</dbReference>
<dbReference type="KEGG" id="gti:FXF46_03490"/>
<evidence type="ECO:0000313" key="9">
    <source>
        <dbReference type="Proteomes" id="UP000323560"/>
    </source>
</evidence>
<dbReference type="Gene3D" id="1.20.1250.20">
    <property type="entry name" value="MFS general substrate transporter like domains"/>
    <property type="match status" value="1"/>
</dbReference>
<keyword evidence="4 6" id="KW-1133">Transmembrane helix</keyword>
<feature type="transmembrane region" description="Helical" evidence="6">
    <location>
        <begin position="30"/>
        <end position="55"/>
    </location>
</feature>
<dbReference type="RefSeq" id="WP_148619640.1">
    <property type="nucleotide sequence ID" value="NZ_CP043043.1"/>
</dbReference>
<sequence length="419" mass="43312">MAEGDFAPRDSFITVVREIMLFKTLPTQTVIGLCALFACTFTALTSEVAPVGLLIDMAQAFHIADGQAGLAVSAFALMVAFGAVPLTILTAAIDRKRLMLLSLGGYVLSNLIVALAPTFLVLCAGRALGGIAHALLMSIVSAYAARLVPPKMTGRAISFVYGGTSLGSILGVPGAAAIGHFASWRVAMLVMTGIAMLLTACIAFFLPPVATSGDASTNLPAMGSRKAMRIFLMVVAIDAIFFVAHNMLYTYVTPLLLAHGLPKGVLSIALLLTGAVSILGLWGAGQIVDRWPAAGMFAGGMAMLIGMGLMYGHILSGWWSVASVALWCSGYSAIIPFVMSGAIRARATRPDVAGAAINGGSNLGILLGSALGGQILTWSGFNTLTPIAIVITLTAILLAVLNPGSFPRTLHSSEDEAVS</sequence>
<feature type="transmembrane region" description="Helical" evidence="6">
    <location>
        <begin position="67"/>
        <end position="93"/>
    </location>
</feature>
<evidence type="ECO:0000256" key="1">
    <source>
        <dbReference type="ARBA" id="ARBA00004651"/>
    </source>
</evidence>
<name>A0AAP9JH29_GLUTH</name>
<evidence type="ECO:0000256" key="4">
    <source>
        <dbReference type="ARBA" id="ARBA00022989"/>
    </source>
</evidence>
<dbReference type="PROSITE" id="PS50850">
    <property type="entry name" value="MFS"/>
    <property type="match status" value="1"/>
</dbReference>
<evidence type="ECO:0000259" key="7">
    <source>
        <dbReference type="PROSITE" id="PS50850"/>
    </source>
</evidence>
<dbReference type="InterPro" id="IPR050189">
    <property type="entry name" value="MFS_Efflux_Transporters"/>
</dbReference>
<feature type="domain" description="Major facilitator superfamily (MFS) profile" evidence="7">
    <location>
        <begin position="31"/>
        <end position="406"/>
    </location>
</feature>
<feature type="transmembrane region" description="Helical" evidence="6">
    <location>
        <begin position="383"/>
        <end position="401"/>
    </location>
</feature>
<reference evidence="8 9" key="1">
    <citation type="submission" date="2019-08" db="EMBL/GenBank/DDBJ databases">
        <title>Gluconobacter frateurii HD924 genome.</title>
        <authorList>
            <person name="Liu Y."/>
            <person name="Zhang P."/>
        </authorList>
    </citation>
    <scope>NUCLEOTIDE SEQUENCE [LARGE SCALE GENOMIC DNA]</scope>
    <source>
        <strain evidence="8 9">HD924</strain>
    </source>
</reference>
<accession>A0AAP9JH29</accession>
<feature type="transmembrane region" description="Helical" evidence="6">
    <location>
        <begin position="230"/>
        <end position="252"/>
    </location>
</feature>
<dbReference type="SUPFAM" id="SSF103473">
    <property type="entry name" value="MFS general substrate transporter"/>
    <property type="match status" value="1"/>
</dbReference>
<dbReference type="InterPro" id="IPR011701">
    <property type="entry name" value="MFS"/>
</dbReference>
<feature type="transmembrane region" description="Helical" evidence="6">
    <location>
        <begin position="355"/>
        <end position="377"/>
    </location>
</feature>
<evidence type="ECO:0000256" key="2">
    <source>
        <dbReference type="ARBA" id="ARBA00022475"/>
    </source>
</evidence>
<dbReference type="GO" id="GO:0005886">
    <property type="term" value="C:plasma membrane"/>
    <property type="evidence" value="ECO:0007669"/>
    <property type="project" value="UniProtKB-SubCell"/>
</dbReference>
<keyword evidence="2" id="KW-1003">Cell membrane</keyword>
<comment type="subcellular location">
    <subcellularLocation>
        <location evidence="1">Cell membrane</location>
        <topology evidence="1">Multi-pass membrane protein</topology>
    </subcellularLocation>
</comment>
<evidence type="ECO:0000256" key="3">
    <source>
        <dbReference type="ARBA" id="ARBA00022692"/>
    </source>
</evidence>
<dbReference type="Proteomes" id="UP000323560">
    <property type="component" value="Chromosome"/>
</dbReference>
<feature type="transmembrane region" description="Helical" evidence="6">
    <location>
        <begin position="188"/>
        <end position="209"/>
    </location>
</feature>
<proteinExistence type="predicted"/>
<dbReference type="CDD" id="cd17324">
    <property type="entry name" value="MFS_NepI_like"/>
    <property type="match status" value="1"/>
</dbReference>
<keyword evidence="5 6" id="KW-0472">Membrane</keyword>
<feature type="transmembrane region" description="Helical" evidence="6">
    <location>
        <begin position="160"/>
        <end position="182"/>
    </location>
</feature>
<dbReference type="InterPro" id="IPR036259">
    <property type="entry name" value="MFS_trans_sf"/>
</dbReference>